<keyword evidence="7" id="KW-1185">Reference proteome</keyword>
<sequence length="342" mass="39698">MDWLDIHSFVTVARTQSISKASRLLHLTQPSLTARLKKIEAEYNVPLFERNWKGVTLTSRGQQFLFHALKLLEEYNALSVRLRVAEPETTHNLRIGVSRPLGSSFISPALQMFKHRYPELDYQVISEKSNYLLEMIAINQLHFGIFPYTRDLPNISSIPLFEEQLVLLAPKQDTRLKELEEDEWRGYLLSKTFFLHPHTETLRRTVEPVLHDMLGRLPERIIETNDTYPMLSFIANGLGYTLLPASYIYQAFQLAKPKPEDAPRTFTLAEHESVPFHIYLSRSLPRHMIYLVHRNDLLLEHLRLSRIVEDIRDTYGEAVFCAEQGETGKPPLTAQPVSFREM</sequence>
<name>A0A927GTF2_9BACL</name>
<dbReference type="PROSITE" id="PS50931">
    <property type="entry name" value="HTH_LYSR"/>
    <property type="match status" value="1"/>
</dbReference>
<dbReference type="GO" id="GO:0003700">
    <property type="term" value="F:DNA-binding transcription factor activity"/>
    <property type="evidence" value="ECO:0007669"/>
    <property type="project" value="InterPro"/>
</dbReference>
<dbReference type="PANTHER" id="PTHR30419">
    <property type="entry name" value="HTH-TYPE TRANSCRIPTIONAL REGULATOR YBHD"/>
    <property type="match status" value="1"/>
</dbReference>
<feature type="domain" description="HTH lysR-type" evidence="5">
    <location>
        <begin position="1"/>
        <end position="58"/>
    </location>
</feature>
<evidence type="ECO:0000313" key="7">
    <source>
        <dbReference type="Proteomes" id="UP000621560"/>
    </source>
</evidence>
<evidence type="ECO:0000313" key="6">
    <source>
        <dbReference type="EMBL" id="MBD2847035.1"/>
    </source>
</evidence>
<comment type="similarity">
    <text evidence="1">Belongs to the LysR transcriptional regulatory family.</text>
</comment>
<dbReference type="GO" id="GO:0003677">
    <property type="term" value="F:DNA binding"/>
    <property type="evidence" value="ECO:0007669"/>
    <property type="project" value="UniProtKB-KW"/>
</dbReference>
<evidence type="ECO:0000256" key="2">
    <source>
        <dbReference type="ARBA" id="ARBA00023015"/>
    </source>
</evidence>
<dbReference type="InterPro" id="IPR036390">
    <property type="entry name" value="WH_DNA-bd_sf"/>
</dbReference>
<dbReference type="InterPro" id="IPR000847">
    <property type="entry name" value="LysR_HTH_N"/>
</dbReference>
<dbReference type="InterPro" id="IPR005119">
    <property type="entry name" value="LysR_subst-bd"/>
</dbReference>
<dbReference type="Pfam" id="PF03466">
    <property type="entry name" value="LysR_substrate"/>
    <property type="match status" value="1"/>
</dbReference>
<dbReference type="InterPro" id="IPR036388">
    <property type="entry name" value="WH-like_DNA-bd_sf"/>
</dbReference>
<evidence type="ECO:0000256" key="4">
    <source>
        <dbReference type="ARBA" id="ARBA00023163"/>
    </source>
</evidence>
<keyword evidence="3" id="KW-0238">DNA-binding</keyword>
<dbReference type="AlphaFoldDB" id="A0A927GTF2"/>
<dbReference type="CDD" id="cd05466">
    <property type="entry name" value="PBP2_LTTR_substrate"/>
    <property type="match status" value="1"/>
</dbReference>
<dbReference type="SUPFAM" id="SSF53850">
    <property type="entry name" value="Periplasmic binding protein-like II"/>
    <property type="match status" value="1"/>
</dbReference>
<evidence type="ECO:0000256" key="3">
    <source>
        <dbReference type="ARBA" id="ARBA00023125"/>
    </source>
</evidence>
<dbReference type="SUPFAM" id="SSF46785">
    <property type="entry name" value="Winged helix' DNA-binding domain"/>
    <property type="match status" value="1"/>
</dbReference>
<dbReference type="InterPro" id="IPR050950">
    <property type="entry name" value="HTH-type_LysR_regulators"/>
</dbReference>
<protein>
    <submittedName>
        <fullName evidence="6">LysR family transcriptional regulator</fullName>
    </submittedName>
</protein>
<dbReference type="Gene3D" id="1.10.10.10">
    <property type="entry name" value="Winged helix-like DNA-binding domain superfamily/Winged helix DNA-binding domain"/>
    <property type="match status" value="1"/>
</dbReference>
<reference evidence="6" key="1">
    <citation type="submission" date="2020-09" db="EMBL/GenBank/DDBJ databases">
        <title>A novel bacterium of genus Paenibacillus, isolated from South China Sea.</title>
        <authorList>
            <person name="Huang H."/>
            <person name="Mo K."/>
            <person name="Hu Y."/>
        </authorList>
    </citation>
    <scope>NUCLEOTIDE SEQUENCE</scope>
    <source>
        <strain evidence="6">IB182496</strain>
    </source>
</reference>
<gene>
    <name evidence="6" type="ORF">IDH44_17695</name>
</gene>
<accession>A0A927GTF2</accession>
<evidence type="ECO:0000256" key="1">
    <source>
        <dbReference type="ARBA" id="ARBA00009437"/>
    </source>
</evidence>
<dbReference type="Pfam" id="PF00126">
    <property type="entry name" value="HTH_1"/>
    <property type="match status" value="1"/>
</dbReference>
<dbReference type="RefSeq" id="WP_190919997.1">
    <property type="nucleotide sequence ID" value="NZ_JACXIZ010000031.1"/>
</dbReference>
<organism evidence="6 7">
    <name type="scientific">Paenibacillus sabuli</name>
    <dbReference type="NCBI Taxonomy" id="2772509"/>
    <lineage>
        <taxon>Bacteria</taxon>
        <taxon>Bacillati</taxon>
        <taxon>Bacillota</taxon>
        <taxon>Bacilli</taxon>
        <taxon>Bacillales</taxon>
        <taxon>Paenibacillaceae</taxon>
        <taxon>Paenibacillus</taxon>
    </lineage>
</organism>
<dbReference type="Proteomes" id="UP000621560">
    <property type="component" value="Unassembled WGS sequence"/>
</dbReference>
<keyword evidence="2" id="KW-0805">Transcription regulation</keyword>
<keyword evidence="4" id="KW-0804">Transcription</keyword>
<dbReference type="EMBL" id="JACXIZ010000031">
    <property type="protein sequence ID" value="MBD2847035.1"/>
    <property type="molecule type" value="Genomic_DNA"/>
</dbReference>
<proteinExistence type="inferred from homology"/>
<evidence type="ECO:0000259" key="5">
    <source>
        <dbReference type="PROSITE" id="PS50931"/>
    </source>
</evidence>
<dbReference type="GO" id="GO:0005829">
    <property type="term" value="C:cytosol"/>
    <property type="evidence" value="ECO:0007669"/>
    <property type="project" value="TreeGrafter"/>
</dbReference>
<dbReference type="PRINTS" id="PR00039">
    <property type="entry name" value="HTHLYSR"/>
</dbReference>
<comment type="caution">
    <text evidence="6">The sequence shown here is derived from an EMBL/GenBank/DDBJ whole genome shotgun (WGS) entry which is preliminary data.</text>
</comment>
<dbReference type="Gene3D" id="3.40.190.290">
    <property type="match status" value="1"/>
</dbReference>